<evidence type="ECO:0000256" key="1">
    <source>
        <dbReference type="SAM" id="MobiDB-lite"/>
    </source>
</evidence>
<evidence type="ECO:0000256" key="2">
    <source>
        <dbReference type="SAM" id="SignalP"/>
    </source>
</evidence>
<organism evidence="3 4">
    <name type="scientific">Glossina fuscipes</name>
    <dbReference type="NCBI Taxonomy" id="7396"/>
    <lineage>
        <taxon>Eukaryota</taxon>
        <taxon>Metazoa</taxon>
        <taxon>Ecdysozoa</taxon>
        <taxon>Arthropoda</taxon>
        <taxon>Hexapoda</taxon>
        <taxon>Insecta</taxon>
        <taxon>Pterygota</taxon>
        <taxon>Neoptera</taxon>
        <taxon>Endopterygota</taxon>
        <taxon>Diptera</taxon>
        <taxon>Brachycera</taxon>
        <taxon>Muscomorpha</taxon>
        <taxon>Hippoboscoidea</taxon>
        <taxon>Glossinidae</taxon>
        <taxon>Glossina</taxon>
    </lineage>
</organism>
<evidence type="ECO:0000313" key="4">
    <source>
        <dbReference type="RefSeq" id="XP_037881496.1"/>
    </source>
</evidence>
<sequence>MHFTSFGKMKHNVCVTLAALLLIVTAVSGSLDIQERDLGGIGTLFINNKQTLLNHKQNILGHKQNILNIFKATTTSTSAPSTNLAAVSANEEQATTAAAPAISGAMTSTSSSLSTIDSLSSGNVANVENATPSTLADPTSSTSAPITSSTINPPVASVRDNLPDYPVQSSFYPQLPLQYVLIPIPYFTLPYQDPPPSLYHPQHYQNPSTLYPIPYQYLKGFITK</sequence>
<name>A0A8U0W903_9MUSC</name>
<reference evidence="4" key="1">
    <citation type="submission" date="2025-08" db="UniProtKB">
        <authorList>
            <consortium name="RefSeq"/>
        </authorList>
    </citation>
    <scope>IDENTIFICATION</scope>
    <source>
        <tissue evidence="4">Whole body pupa</tissue>
    </source>
</reference>
<feature type="compositionally biased region" description="Low complexity" evidence="1">
    <location>
        <begin position="138"/>
        <end position="154"/>
    </location>
</feature>
<protein>
    <submittedName>
        <fullName evidence="4">Integrator complex subunit 6 homolog</fullName>
    </submittedName>
</protein>
<keyword evidence="2" id="KW-0732">Signal</keyword>
<dbReference type="GeneID" id="119632594"/>
<dbReference type="RefSeq" id="XP_037881496.1">
    <property type="nucleotide sequence ID" value="XM_038025568.1"/>
</dbReference>
<feature type="chain" id="PRO_5035814292" evidence="2">
    <location>
        <begin position="30"/>
        <end position="224"/>
    </location>
</feature>
<dbReference type="KEGG" id="gfs:119632594"/>
<feature type="region of interest" description="Disordered" evidence="1">
    <location>
        <begin position="129"/>
        <end position="157"/>
    </location>
</feature>
<proteinExistence type="predicted"/>
<accession>A0A8U0W903</accession>
<dbReference type="Proteomes" id="UP000092443">
    <property type="component" value="Unplaced"/>
</dbReference>
<gene>
    <name evidence="4" type="primary">LOC119632594</name>
</gene>
<keyword evidence="3" id="KW-1185">Reference proteome</keyword>
<evidence type="ECO:0000313" key="3">
    <source>
        <dbReference type="Proteomes" id="UP000092443"/>
    </source>
</evidence>
<feature type="signal peptide" evidence="2">
    <location>
        <begin position="1"/>
        <end position="29"/>
    </location>
</feature>
<dbReference type="AlphaFoldDB" id="A0A8U0W903"/>